<evidence type="ECO:0000313" key="1">
    <source>
        <dbReference type="EMBL" id="MBH1941391.1"/>
    </source>
</evidence>
<name>A0A8J7KTH5_9FIRM</name>
<dbReference type="AlphaFoldDB" id="A0A8J7KTH5"/>
<gene>
    <name evidence="1" type="ORF">I5677_10855</name>
</gene>
<accession>A0A8J7KTH5</accession>
<dbReference type="EMBL" id="JAEAGR010000011">
    <property type="protein sequence ID" value="MBH1941391.1"/>
    <property type="molecule type" value="Genomic_DNA"/>
</dbReference>
<organism evidence="1 2">
    <name type="scientific">Mobilitalea sibirica</name>
    <dbReference type="NCBI Taxonomy" id="1462919"/>
    <lineage>
        <taxon>Bacteria</taxon>
        <taxon>Bacillati</taxon>
        <taxon>Bacillota</taxon>
        <taxon>Clostridia</taxon>
        <taxon>Lachnospirales</taxon>
        <taxon>Lachnospiraceae</taxon>
        <taxon>Mobilitalea</taxon>
    </lineage>
</organism>
<comment type="caution">
    <text evidence="1">The sequence shown here is derived from an EMBL/GenBank/DDBJ whole genome shotgun (WGS) entry which is preliminary data.</text>
</comment>
<sequence>MKASILLSLESSERAEKKALVTKEEANETAIHEKEFRVDLYLFKDIP</sequence>
<dbReference type="RefSeq" id="WP_197661610.1">
    <property type="nucleotide sequence ID" value="NZ_JAEAGR010000011.1"/>
</dbReference>
<protein>
    <submittedName>
        <fullName evidence="1">Uncharacterized protein</fullName>
    </submittedName>
</protein>
<reference evidence="1" key="1">
    <citation type="submission" date="2020-12" db="EMBL/GenBank/DDBJ databases">
        <title>M. sibirica DSM 26468T genome.</title>
        <authorList>
            <person name="Thieme N."/>
            <person name="Rettenmaier R."/>
            <person name="Zverlov V."/>
            <person name="Liebl W."/>
        </authorList>
    </citation>
    <scope>NUCLEOTIDE SEQUENCE</scope>
    <source>
        <strain evidence="1">DSM 26468</strain>
    </source>
</reference>
<keyword evidence="2" id="KW-1185">Reference proteome</keyword>
<dbReference type="Proteomes" id="UP000623269">
    <property type="component" value="Unassembled WGS sequence"/>
</dbReference>
<proteinExistence type="predicted"/>
<evidence type="ECO:0000313" key="2">
    <source>
        <dbReference type="Proteomes" id="UP000623269"/>
    </source>
</evidence>